<evidence type="ECO:0000256" key="1">
    <source>
        <dbReference type="SAM" id="MobiDB-lite"/>
    </source>
</evidence>
<evidence type="ECO:0000259" key="3">
    <source>
        <dbReference type="SMART" id="SM01360"/>
    </source>
</evidence>
<dbReference type="Pfam" id="PF17973">
    <property type="entry name" value="bMG10"/>
    <property type="match status" value="1"/>
</dbReference>
<dbReference type="InterPro" id="IPR001599">
    <property type="entry name" value="Macroglobln_a2"/>
</dbReference>
<dbReference type="Gene3D" id="2.60.40.1930">
    <property type="match status" value="1"/>
</dbReference>
<dbReference type="Pfam" id="PF07703">
    <property type="entry name" value="A2M_BRD"/>
    <property type="match status" value="1"/>
</dbReference>
<dbReference type="Pfam" id="PF01835">
    <property type="entry name" value="MG2"/>
    <property type="match status" value="1"/>
</dbReference>
<evidence type="ECO:0000259" key="2">
    <source>
        <dbReference type="SMART" id="SM01359"/>
    </source>
</evidence>
<dbReference type="InterPro" id="IPR047565">
    <property type="entry name" value="Alpha-macroglob_thiol-ester_cl"/>
</dbReference>
<gene>
    <name evidence="4" type="ORF">MNBD_BACTEROID03-2202</name>
</gene>
<organism evidence="4">
    <name type="scientific">hydrothermal vent metagenome</name>
    <dbReference type="NCBI Taxonomy" id="652676"/>
    <lineage>
        <taxon>unclassified sequences</taxon>
        <taxon>metagenomes</taxon>
        <taxon>ecological metagenomes</taxon>
    </lineage>
</organism>
<dbReference type="PANTHER" id="PTHR40094">
    <property type="entry name" value="ALPHA-2-MACROGLOBULIN HOMOLOG"/>
    <property type="match status" value="1"/>
</dbReference>
<evidence type="ECO:0008006" key="5">
    <source>
        <dbReference type="Google" id="ProtNLM"/>
    </source>
</evidence>
<dbReference type="EMBL" id="UOEL01000150">
    <property type="protein sequence ID" value="VAW18256.1"/>
    <property type="molecule type" value="Genomic_DNA"/>
</dbReference>
<dbReference type="SMART" id="SM01359">
    <property type="entry name" value="A2M_N_2"/>
    <property type="match status" value="1"/>
</dbReference>
<feature type="domain" description="Alpha-2-macroglobulin bait region" evidence="2">
    <location>
        <begin position="970"/>
        <end position="1110"/>
    </location>
</feature>
<dbReference type="SUPFAM" id="SSF48239">
    <property type="entry name" value="Terpenoid cyclases/Protein prenyltransferases"/>
    <property type="match status" value="1"/>
</dbReference>
<protein>
    <recommendedName>
        <fullName evidence="5">Alpha-2-macroglobulin</fullName>
    </recommendedName>
</protein>
<dbReference type="InterPro" id="IPR002890">
    <property type="entry name" value="MG2"/>
</dbReference>
<accession>A0A3B0UF64</accession>
<sequence>MKNISIILALFVFSHTAQSQKNNDSYTSLWKNVEKLENDALTKSALKVVNAISEKAKKDKNSAQIVKALLYTSKYAITLEEDAKLKIINDFKSEIDKSEFPTKNVLESYLANLYWRYFQQNRYQFYNRTKTEAKVDSTDFRTWDLTTLFEEISIHFEASLKNEKGLKEIKTAQFDDILDKQTNSELYRPTLFDLLAHTALQFYKTSENNITRPADKFELNDPDILCEAYQFTQRNIDTKDKTSLQSKALLVYQQLLKFHLGDKSFDAYADVDIERLKFIRQYATFENKDEQYLEVLQNTAEGLKQNSNSSLYQYEIVALYQQQGNTYQPNVNEEHRWRYKEALEICESVISGFPESRGADKCKGLKTQILAKNLQLTTEQHIPINTTARLLVAYKNYEALQLSARKISQSQLKQLNELYPEQKKLAFLKKLSIAEQWQTELKNEKDYQSHSTEISMPPLGNGLYMILAVPKNNTSKTFSYSQVQVTNMALVETRTNTHHYFQVVNRQNGKPISEAKVTFTYRKNYNRHKLSKTLFSDKMGTVTLPLTKEHWNDVNISITHENDKALFNDFYVNNKYDQSPQEITNSCFLFTDRSIYRPGQPLYFKGIAIQNNQGVSSVLKNTLVNVELKDVNYRTVATQSFKTNDYGSFSGEFILPNNGLTGNFSLQVSSKQVAINGYANFSVEEYKRPKFETFFEPITETYKVNDSIKVKGKAIAYARSMITDAKVTYRVKRVVYFPRWYYWYHPYYNTTPQEIAHGETTTNASGSYEINFKALPDNSVDKKNLPTFSYEVTADVTDINGETHNTTTVVTVGYHAMTATINIPDPLNKDEKETKITVSTNNLNGQSVPAKGTLKMYKLKAPKNVLRARTWSAPDYKGFSKAKFKELYPHDAYSNEDDPSNWEKGKLVWQSPFDTGTSTEILLKNTKKWPSGAYVIELESKDKFGQLVKDIVQTTFFSDNDQNLADNQLFQIKTDKQNYEIGDKVKVTLLSSSEDITVTVYIEKDQKIINTQLIHLNNNSVSFTVPVTTDDLGGFAITYSFSAYNSFQSGNLSISVPYPSSDLEIETLTFRDKLQPGTDETWSFKIKGPKGDKVTAELLASMYDASLDAFRGHYWGFDPLIEPTYYSRRYANAQQSFGTRSFNTYNLDYDSYSYKTQHFDSFDWFGLHFGYGRHRRMYKENAVMKNAAPMAEMKMEMESDMSNLEEIVVEDSAEMNKDKSAVNKPKPQEAGTEENKASSFDDVKIRKNLQETAFFFPQLLTDKEGNVSFSFTTPEALTKWKLQLLAHTKTLKSSVRTLETVTQKELMVMPNAPRFLREGDKIVISSKIANLTDKTFFGQAKLELTDAVTGKDITKILLTSPPTGGDAAGRGSLGKLAFKVDSLGNTQVSWTLKIPENIQAVQYKVIAKAGDFSDGEQNVLPVLTNRMLVTETLPMWVRSNQTKTFVLKKLRDNTSTTLKHHKLTLEITSNPAWYAVQALPYLMEYPHECNEQTFSRYYANTLASHIANSNPKIQDVFDQWANSDALVSNLEKNQELKSLLIQETPWLRDAQSETEQKKRIALLFNLNKMKSEQAIALNKLKQNQKSSGAWAWFNGGPDNRFITQHIITGLGHLNKLTSATLSNPTSATERSRSEHNNQKTMTQNAIAYLDREFVNEYNRMKKYAKNLKDDHLSQTQIHYLYMRSFFADVKKSKKVNEITTYYKGQAQKYWMNRSLYPKGMLALVLHRMDDSTTSNKIIRSLEENSIVSEELGMYWKENTNSWYWYQAPIETQALLIEAFSEIQNDTKTIDNLKIWLLKNKQTNQWKTTKATTEAVYALLLQGSDWLSVTEAVEVLVGGEKIDVSKLENVKVEAGTGYYKTAWNDTKIKPKMAEVQISKKGEGIAWGALYWQYFEDLDKITSAETPLKLKKKLFLKKNTDTGEQISEINPQTTLKVGDLIRVRIELRVDRPMEFVHMKDMRASGLEPINVLSRYKWQDGLGYYESTKDASTNFFFDYLPKGVYVFEYDLRVNNAGDFSNGITTIQSMYAPEFSSHSDGLRVKIE</sequence>
<evidence type="ECO:0000313" key="4">
    <source>
        <dbReference type="EMBL" id="VAW18256.1"/>
    </source>
</evidence>
<feature type="region of interest" description="Disordered" evidence="1">
    <location>
        <begin position="1213"/>
        <end position="1238"/>
    </location>
</feature>
<dbReference type="InterPro" id="IPR008930">
    <property type="entry name" value="Terpenoid_cyclase/PrenylTrfase"/>
</dbReference>
<dbReference type="InterPro" id="IPR011625">
    <property type="entry name" value="A2M_N_BRD"/>
</dbReference>
<dbReference type="Gene3D" id="1.50.10.20">
    <property type="match status" value="1"/>
</dbReference>
<dbReference type="GO" id="GO:0004866">
    <property type="term" value="F:endopeptidase inhibitor activity"/>
    <property type="evidence" value="ECO:0007669"/>
    <property type="project" value="InterPro"/>
</dbReference>
<feature type="domain" description="Alpha-2-macroglobulin" evidence="3">
    <location>
        <begin position="1252"/>
        <end position="1342"/>
    </location>
</feature>
<dbReference type="Pfam" id="PF00207">
    <property type="entry name" value="A2M"/>
    <property type="match status" value="1"/>
</dbReference>
<dbReference type="InterPro" id="IPR051802">
    <property type="entry name" value="YfhM-like"/>
</dbReference>
<dbReference type="SMART" id="SM01360">
    <property type="entry name" value="A2M"/>
    <property type="match status" value="1"/>
</dbReference>
<reference evidence="4" key="1">
    <citation type="submission" date="2018-06" db="EMBL/GenBank/DDBJ databases">
        <authorList>
            <person name="Zhirakovskaya E."/>
        </authorList>
    </citation>
    <scope>NUCLEOTIDE SEQUENCE</scope>
</reference>
<dbReference type="PANTHER" id="PTHR40094:SF1">
    <property type="entry name" value="UBIQUITIN DOMAIN-CONTAINING PROTEIN"/>
    <property type="match status" value="1"/>
</dbReference>
<proteinExistence type="predicted"/>
<name>A0A3B0UF64_9ZZZZ</name>
<dbReference type="SMART" id="SM01419">
    <property type="entry name" value="Thiol-ester_cl"/>
    <property type="match status" value="1"/>
</dbReference>
<dbReference type="InterPro" id="IPR041246">
    <property type="entry name" value="Bact_MG10"/>
</dbReference>